<feature type="region of interest" description="Disordered" evidence="1">
    <location>
        <begin position="421"/>
        <end position="442"/>
    </location>
</feature>
<evidence type="ECO:0000256" key="1">
    <source>
        <dbReference type="SAM" id="MobiDB-lite"/>
    </source>
</evidence>
<keyword evidence="3" id="KW-1185">Reference proteome</keyword>
<dbReference type="EMBL" id="BLZA01000028">
    <property type="protein sequence ID" value="GHJ88080.1"/>
    <property type="molecule type" value="Genomic_DNA"/>
</dbReference>
<accession>A0A8H3TWI8</accession>
<dbReference type="OrthoDB" id="2595579at2759"/>
<comment type="caution">
    <text evidence="2">The sequence shown here is derived from an EMBL/GenBank/DDBJ whole genome shotgun (WGS) entry which is preliminary data.</text>
</comment>
<evidence type="ECO:0000313" key="3">
    <source>
        <dbReference type="Proteomes" id="UP000620104"/>
    </source>
</evidence>
<name>A0A8H3TWI8_9TREE</name>
<protein>
    <submittedName>
        <fullName evidence="2">Uncharacterized protein</fullName>
    </submittedName>
</protein>
<gene>
    <name evidence="2" type="ORF">NliqN6_4482</name>
</gene>
<feature type="compositionally biased region" description="Low complexity" evidence="1">
    <location>
        <begin position="16"/>
        <end position="32"/>
    </location>
</feature>
<feature type="region of interest" description="Disordered" evidence="1">
    <location>
        <begin position="1"/>
        <end position="160"/>
    </location>
</feature>
<proteinExistence type="predicted"/>
<reference evidence="2" key="1">
    <citation type="submission" date="2020-07" db="EMBL/GenBank/DDBJ databases">
        <title>Draft Genome Sequence of a Deep-Sea Yeast, Naganishia (Cryptococcus) liquefaciens strain N6.</title>
        <authorList>
            <person name="Han Y.W."/>
            <person name="Kajitani R."/>
            <person name="Morimoto H."/>
            <person name="Parhat M."/>
            <person name="Tsubouchi H."/>
            <person name="Bakenova O."/>
            <person name="Ogata M."/>
            <person name="Argunhan B."/>
            <person name="Aoki R."/>
            <person name="Kajiwara S."/>
            <person name="Itoh T."/>
            <person name="Iwasaki H."/>
        </authorList>
    </citation>
    <scope>NUCLEOTIDE SEQUENCE</scope>
    <source>
        <strain evidence="2">N6</strain>
    </source>
</reference>
<organism evidence="2 3">
    <name type="scientific">Naganishia liquefaciens</name>
    <dbReference type="NCBI Taxonomy" id="104408"/>
    <lineage>
        <taxon>Eukaryota</taxon>
        <taxon>Fungi</taxon>
        <taxon>Dikarya</taxon>
        <taxon>Basidiomycota</taxon>
        <taxon>Agaricomycotina</taxon>
        <taxon>Tremellomycetes</taxon>
        <taxon>Filobasidiales</taxon>
        <taxon>Filobasidiaceae</taxon>
        <taxon>Naganishia</taxon>
    </lineage>
</organism>
<feature type="compositionally biased region" description="Basic and acidic residues" evidence="1">
    <location>
        <begin position="473"/>
        <end position="498"/>
    </location>
</feature>
<sequence>MSEHEKSRINKCSVESSPLSSPPSTCLSAPSAQLSSVLRPQPFSAPEAEPEETGNGVVRELPSSATTGDMPSGHYDSKVSPQSLRTIDLPPGDPYKPAFPQEKPSILPRGNRVQRRLKIVKNHDSPPMQPAPAHQPLLGFFSSHSSNPGPWPPSPLDDKVNKSGYPAAMLGKRKAAGTDENDYPTAFEARNPKQTAAPLLNCNDHKGSSPDYKMMLNLSDTPPQLEAKCDPFIRSSHLDPMPSDYHLSMSRDPSLSPTIRNPSLGSLDSEELSAVCLKPAAEKRSPSFGLFACSGYLDGDSISQVTDNTKRIEMREIQQRRINEVMQRWVKSGISIDATSFELYKSPPIGYRNGRKGLMIALAPPRPVDRLSLEQHSRALEERSKWAASGFDASTGLLDAVCEAEAEVLQRGNEIRRPLSSLAPTDMHLPSKKPVTPPLHSQSHGLIDKALELRSNSDESREAGKLARQDCAEAQHHSHDSTVQDSVRPEIPPRDKARGFRKPFGLSHGRRRLKMTQSGATLALIVKESARECFDSDIAIR</sequence>
<evidence type="ECO:0000313" key="2">
    <source>
        <dbReference type="EMBL" id="GHJ88080.1"/>
    </source>
</evidence>
<dbReference type="Proteomes" id="UP000620104">
    <property type="component" value="Unassembled WGS sequence"/>
</dbReference>
<dbReference type="AlphaFoldDB" id="A0A8H3TWI8"/>
<feature type="region of interest" description="Disordered" evidence="1">
    <location>
        <begin position="473"/>
        <end position="504"/>
    </location>
</feature>